<dbReference type="EMBL" id="JAULSX010000001">
    <property type="protein sequence ID" value="KAK3499361.1"/>
    <property type="molecule type" value="Genomic_DNA"/>
</dbReference>
<evidence type="ECO:0000313" key="1">
    <source>
        <dbReference type="EMBL" id="KAK3499361.1"/>
    </source>
</evidence>
<gene>
    <name evidence="1" type="ORF">B0T23DRAFT_369774</name>
</gene>
<dbReference type="GeneID" id="87874165"/>
<reference evidence="1 2" key="1">
    <citation type="journal article" date="2023" name="Mol. Phylogenet. Evol.">
        <title>Genome-scale phylogeny and comparative genomics of the fungal order Sordariales.</title>
        <authorList>
            <person name="Hensen N."/>
            <person name="Bonometti L."/>
            <person name="Westerberg I."/>
            <person name="Brannstrom I.O."/>
            <person name="Guillou S."/>
            <person name="Cros-Aarteil S."/>
            <person name="Calhoun S."/>
            <person name="Haridas S."/>
            <person name="Kuo A."/>
            <person name="Mondo S."/>
            <person name="Pangilinan J."/>
            <person name="Riley R."/>
            <person name="LaButti K."/>
            <person name="Andreopoulos B."/>
            <person name="Lipzen A."/>
            <person name="Chen C."/>
            <person name="Yan M."/>
            <person name="Daum C."/>
            <person name="Ng V."/>
            <person name="Clum A."/>
            <person name="Steindorff A."/>
            <person name="Ohm R.A."/>
            <person name="Martin F."/>
            <person name="Silar P."/>
            <person name="Natvig D.O."/>
            <person name="Lalanne C."/>
            <person name="Gautier V."/>
            <person name="Ament-Velasquez S.L."/>
            <person name="Kruys A."/>
            <person name="Hutchinson M.I."/>
            <person name="Powell A.J."/>
            <person name="Barry K."/>
            <person name="Miller A.N."/>
            <person name="Grigoriev I.V."/>
            <person name="Debuchy R."/>
            <person name="Gladieux P."/>
            <person name="Hiltunen Thoren M."/>
            <person name="Johannesson H."/>
        </authorList>
    </citation>
    <scope>NUCLEOTIDE SEQUENCE [LARGE SCALE GENOMIC DNA]</scope>
    <source>
        <strain evidence="1 2">FGSC 10403</strain>
    </source>
</reference>
<comment type="caution">
    <text evidence="1">The sequence shown here is derived from an EMBL/GenBank/DDBJ whole genome shotgun (WGS) entry which is preliminary data.</text>
</comment>
<dbReference type="RefSeq" id="XP_062696994.1">
    <property type="nucleotide sequence ID" value="XM_062836543.1"/>
</dbReference>
<sequence length="57" mass="6204">MESGNIPAYLPTPMPPVCSICQPRTHRHGPGLLLPRYVIGELQGVWSGVVKKLSHGK</sequence>
<organism evidence="1 2">
    <name type="scientific">Neurospora hispaniola</name>
    <dbReference type="NCBI Taxonomy" id="588809"/>
    <lineage>
        <taxon>Eukaryota</taxon>
        <taxon>Fungi</taxon>
        <taxon>Dikarya</taxon>
        <taxon>Ascomycota</taxon>
        <taxon>Pezizomycotina</taxon>
        <taxon>Sordariomycetes</taxon>
        <taxon>Sordariomycetidae</taxon>
        <taxon>Sordariales</taxon>
        <taxon>Sordariaceae</taxon>
        <taxon>Neurospora</taxon>
    </lineage>
</organism>
<keyword evidence="2" id="KW-1185">Reference proteome</keyword>
<proteinExistence type="predicted"/>
<protein>
    <submittedName>
        <fullName evidence="1">Uncharacterized protein</fullName>
    </submittedName>
</protein>
<name>A0AAJ0MV54_9PEZI</name>
<dbReference type="AlphaFoldDB" id="A0AAJ0MV54"/>
<evidence type="ECO:0000313" key="2">
    <source>
        <dbReference type="Proteomes" id="UP001285908"/>
    </source>
</evidence>
<accession>A0AAJ0MV54</accession>
<dbReference type="Proteomes" id="UP001285908">
    <property type="component" value="Unassembled WGS sequence"/>
</dbReference>